<dbReference type="AlphaFoldDB" id="A0A563VPY6"/>
<sequence length="69" mass="7570">MRLSLVLFFLIWSVGKMMVPELTQKVFATFYAAEISPAVSIAIGALQTIIVLVFLTGQFKTLSYGGILD</sequence>
<feature type="transmembrane region" description="Helical" evidence="1">
    <location>
        <begin position="35"/>
        <end position="55"/>
    </location>
</feature>
<gene>
    <name evidence="2" type="ORF">H1P_2010004</name>
</gene>
<name>A0A563VPY6_9CYAN</name>
<accession>A0A563VPY6</accession>
<evidence type="ECO:0000313" key="3">
    <source>
        <dbReference type="Proteomes" id="UP000320055"/>
    </source>
</evidence>
<dbReference type="Proteomes" id="UP000320055">
    <property type="component" value="Unassembled WGS sequence"/>
</dbReference>
<reference evidence="2 3" key="1">
    <citation type="submission" date="2019-01" db="EMBL/GenBank/DDBJ databases">
        <authorList>
            <person name="Brito A."/>
        </authorList>
    </citation>
    <scope>NUCLEOTIDE SEQUENCE [LARGE SCALE GENOMIC DNA]</scope>
    <source>
        <strain evidence="2">1</strain>
    </source>
</reference>
<dbReference type="EMBL" id="CAACVJ010000115">
    <property type="protein sequence ID" value="VEP13526.1"/>
    <property type="molecule type" value="Genomic_DNA"/>
</dbReference>
<protein>
    <submittedName>
        <fullName evidence="2">DoxX protein</fullName>
    </submittedName>
</protein>
<proteinExistence type="predicted"/>
<evidence type="ECO:0000256" key="1">
    <source>
        <dbReference type="SAM" id="Phobius"/>
    </source>
</evidence>
<keyword evidence="1" id="KW-1133">Transmembrane helix</keyword>
<organism evidence="2 3">
    <name type="scientific">Hyella patelloides LEGE 07179</name>
    <dbReference type="NCBI Taxonomy" id="945734"/>
    <lineage>
        <taxon>Bacteria</taxon>
        <taxon>Bacillati</taxon>
        <taxon>Cyanobacteriota</taxon>
        <taxon>Cyanophyceae</taxon>
        <taxon>Pleurocapsales</taxon>
        <taxon>Hyellaceae</taxon>
        <taxon>Hyella</taxon>
    </lineage>
</organism>
<evidence type="ECO:0000313" key="2">
    <source>
        <dbReference type="EMBL" id="VEP13526.1"/>
    </source>
</evidence>
<keyword evidence="1" id="KW-0812">Transmembrane</keyword>
<keyword evidence="3" id="KW-1185">Reference proteome</keyword>
<keyword evidence="1" id="KW-0472">Membrane</keyword>